<dbReference type="Proteomes" id="UP001642540">
    <property type="component" value="Unassembled WGS sequence"/>
</dbReference>
<dbReference type="CDD" id="cd18186">
    <property type="entry name" value="BTB_POZ_ZBTB_KLHL-like"/>
    <property type="match status" value="1"/>
</dbReference>
<evidence type="ECO:0000313" key="3">
    <source>
        <dbReference type="Proteomes" id="UP001642540"/>
    </source>
</evidence>
<comment type="caution">
    <text evidence="2">The sequence shown here is derived from an EMBL/GenBank/DDBJ whole genome shotgun (WGS) entry which is preliminary data.</text>
</comment>
<keyword evidence="3" id="KW-1185">Reference proteome</keyword>
<dbReference type="SMART" id="SM00225">
    <property type="entry name" value="BTB"/>
    <property type="match status" value="1"/>
</dbReference>
<dbReference type="PROSITE" id="PS50097">
    <property type="entry name" value="BTB"/>
    <property type="match status" value="1"/>
</dbReference>
<evidence type="ECO:0000313" key="2">
    <source>
        <dbReference type="EMBL" id="CAL8138070.1"/>
    </source>
</evidence>
<dbReference type="SUPFAM" id="SSF54695">
    <property type="entry name" value="POZ domain"/>
    <property type="match status" value="1"/>
</dbReference>
<protein>
    <recommendedName>
        <fullName evidence="1">BTB domain-containing protein</fullName>
    </recommendedName>
</protein>
<dbReference type="PANTHER" id="PTHR24413">
    <property type="entry name" value="SPECKLE-TYPE POZ PROTEIN"/>
    <property type="match status" value="1"/>
</dbReference>
<proteinExistence type="predicted"/>
<reference evidence="2 3" key="1">
    <citation type="submission" date="2024-08" db="EMBL/GenBank/DDBJ databases">
        <authorList>
            <person name="Cucini C."/>
            <person name="Frati F."/>
        </authorList>
    </citation>
    <scope>NUCLEOTIDE SEQUENCE [LARGE SCALE GENOMIC DNA]</scope>
</reference>
<name>A0ABP1RXM8_9HEXA</name>
<dbReference type="Gene3D" id="3.30.710.10">
    <property type="entry name" value="Potassium Channel Kv1.1, Chain A"/>
    <property type="match status" value="1"/>
</dbReference>
<sequence length="331" mass="38905">MVGFFIQVDEPEVQEFSWSVMVPPYSKMKERLDLFDRRKICKDHKFHTGFLARVDHKWRLSFDSNSVTVLVVLPRIDPEYRYSMRESQLQLLSNEEIKSIQTLCFTNDQSPSNRRGTAIRWFARWCNITFYNNKGEYHQAWNDSINQIRILLRVERTSNLRNTHAVMDSLEDGLRYQSILENGRRIDCSPFFMSDQFSDVVLECEGQTFPAHRFLLACRSPVFHRMFSVDMKEAAEGRIVIEDMEPQAVIEMLRFMYCGNVSMLRKDLWIQLLTASDKYDMPTLKILCENEIVKLLNPTNAIELYVTADLHQALLVKDKALKIIRLSVLLR</sequence>
<evidence type="ECO:0000259" key="1">
    <source>
        <dbReference type="PROSITE" id="PS50097"/>
    </source>
</evidence>
<gene>
    <name evidence="2" type="ORF">ODALV1_LOCUS27208</name>
</gene>
<organism evidence="2 3">
    <name type="scientific">Orchesella dallaii</name>
    <dbReference type="NCBI Taxonomy" id="48710"/>
    <lineage>
        <taxon>Eukaryota</taxon>
        <taxon>Metazoa</taxon>
        <taxon>Ecdysozoa</taxon>
        <taxon>Arthropoda</taxon>
        <taxon>Hexapoda</taxon>
        <taxon>Collembola</taxon>
        <taxon>Entomobryomorpha</taxon>
        <taxon>Entomobryoidea</taxon>
        <taxon>Orchesellidae</taxon>
        <taxon>Orchesellinae</taxon>
        <taxon>Orchesella</taxon>
    </lineage>
</organism>
<dbReference type="Pfam" id="PF00651">
    <property type="entry name" value="BTB"/>
    <property type="match status" value="1"/>
</dbReference>
<accession>A0ABP1RXM8</accession>
<dbReference type="InterPro" id="IPR011333">
    <property type="entry name" value="SKP1/BTB/POZ_sf"/>
</dbReference>
<dbReference type="EMBL" id="CAXLJM020000121">
    <property type="protein sequence ID" value="CAL8138070.1"/>
    <property type="molecule type" value="Genomic_DNA"/>
</dbReference>
<feature type="domain" description="BTB" evidence="1">
    <location>
        <begin position="198"/>
        <end position="265"/>
    </location>
</feature>
<dbReference type="InterPro" id="IPR000210">
    <property type="entry name" value="BTB/POZ_dom"/>
</dbReference>